<evidence type="ECO:0000256" key="5">
    <source>
        <dbReference type="PIRSR" id="PIRSR606710-2"/>
    </source>
</evidence>
<feature type="domain" description="Beta-xylosidase C-terminal Concanavalin A-like" evidence="7">
    <location>
        <begin position="317"/>
        <end position="504"/>
    </location>
</feature>
<feature type="site" description="Important for catalytic activity, responsible for pKa modulation of the active site Glu and correct orientation of both the proton donor and substrate" evidence="5">
    <location>
        <position position="125"/>
    </location>
</feature>
<dbReference type="Pfam" id="PF04616">
    <property type="entry name" value="Glyco_hydro_43"/>
    <property type="match status" value="1"/>
</dbReference>
<evidence type="ECO:0000256" key="4">
    <source>
        <dbReference type="PIRSR" id="PIRSR606710-1"/>
    </source>
</evidence>
<dbReference type="Proteomes" id="UP000199659">
    <property type="component" value="Unassembled WGS sequence"/>
</dbReference>
<sequence>MIYRNPIIAGMHPDPSICRVGEDYFLVNSSFEYFPGIPVFHSRNLIQWDLIGHCITRNSQLTIRKGFPNETGTFAPTIRYHNGTFYVVCTNVTYGGADDGNFFVWTKDPFGEWSDPVWLDCPGIDPSFFFDEDGITYYIGTASGQIYLCQIDLNSGERISEYENIWAGTGGNDPEGPHLYKYNGWYYLLISEGGTEYCHMITVARSKSVKGPYESCPRNPVLTNRSYGLSIKAVGHGDLFFDQNNNWWSVCLGIRPISYPYRHNLGRETMLVPVVWDKDGWPVFGRNGLLDEEIETDRLPLTDDTCEVGLFPDMVLDDFRGVLRKEWNFIYNPIEGAVELGTEGLSLQGNSVSLSEADSLAWIGRRQEHHVFYARTLLYFDPQNEGEEAGLCIYMNNKHHYEIAITWVNGSRILMFRRQIGSLWKVEQQIPYEKMEVEFFLNADKEHYFFGYVKGYERIVLGSGETAYLTTETGGKFTGNYIGLYATGNGRACCNKAVFKWFEYVGK</sequence>
<dbReference type="PANTHER" id="PTHR42812">
    <property type="entry name" value="BETA-XYLOSIDASE"/>
    <property type="match status" value="1"/>
</dbReference>
<protein>
    <submittedName>
        <fullName evidence="8">Alpha-N-arabinofuranosidase</fullName>
    </submittedName>
</protein>
<dbReference type="CDD" id="cd18617">
    <property type="entry name" value="GH43_XynB-like"/>
    <property type="match status" value="1"/>
</dbReference>
<evidence type="ECO:0000259" key="7">
    <source>
        <dbReference type="Pfam" id="PF17851"/>
    </source>
</evidence>
<dbReference type="InterPro" id="IPR006710">
    <property type="entry name" value="Glyco_hydro_43"/>
</dbReference>
<comment type="similarity">
    <text evidence="1 6">Belongs to the glycosyl hydrolase 43 family.</text>
</comment>
<dbReference type="InterPro" id="IPR041542">
    <property type="entry name" value="GH43_C2"/>
</dbReference>
<dbReference type="GO" id="GO:0005975">
    <property type="term" value="P:carbohydrate metabolic process"/>
    <property type="evidence" value="ECO:0007669"/>
    <property type="project" value="InterPro"/>
</dbReference>
<reference evidence="8 9" key="1">
    <citation type="submission" date="2016-10" db="EMBL/GenBank/DDBJ databases">
        <authorList>
            <person name="de Groot N.N."/>
        </authorList>
    </citation>
    <scope>NUCLEOTIDE SEQUENCE [LARGE SCALE GENOMIC DNA]</scope>
    <source>
        <strain evidence="8 9">743A</strain>
    </source>
</reference>
<dbReference type="Pfam" id="PF17851">
    <property type="entry name" value="GH43_C2"/>
    <property type="match status" value="1"/>
</dbReference>
<dbReference type="InterPro" id="IPR051795">
    <property type="entry name" value="Glycosyl_Hydrlase_43"/>
</dbReference>
<evidence type="ECO:0000256" key="3">
    <source>
        <dbReference type="ARBA" id="ARBA00023295"/>
    </source>
</evidence>
<dbReference type="AlphaFoldDB" id="A0A1I6L660"/>
<accession>A0A1I6L660</accession>
<gene>
    <name evidence="8" type="ORF">SAMN05661086_03081</name>
</gene>
<evidence type="ECO:0000256" key="2">
    <source>
        <dbReference type="ARBA" id="ARBA00022801"/>
    </source>
</evidence>
<dbReference type="InterPro" id="IPR013320">
    <property type="entry name" value="ConA-like_dom_sf"/>
</dbReference>
<feature type="active site" description="Proton acceptor" evidence="4">
    <location>
        <position position="14"/>
    </location>
</feature>
<dbReference type="Gene3D" id="2.115.10.20">
    <property type="entry name" value="Glycosyl hydrolase domain, family 43"/>
    <property type="match status" value="1"/>
</dbReference>
<dbReference type="PANTHER" id="PTHR42812:SF12">
    <property type="entry name" value="BETA-XYLOSIDASE-RELATED"/>
    <property type="match status" value="1"/>
</dbReference>
<evidence type="ECO:0000256" key="1">
    <source>
        <dbReference type="ARBA" id="ARBA00009865"/>
    </source>
</evidence>
<dbReference type="RefSeq" id="WP_092562669.1">
    <property type="nucleotide sequence ID" value="NZ_FOYZ01000014.1"/>
</dbReference>
<keyword evidence="3 6" id="KW-0326">Glycosidase</keyword>
<dbReference type="Gene3D" id="2.60.120.200">
    <property type="match status" value="1"/>
</dbReference>
<dbReference type="SUPFAM" id="SSF75005">
    <property type="entry name" value="Arabinanase/levansucrase/invertase"/>
    <property type="match status" value="1"/>
</dbReference>
<dbReference type="GO" id="GO:0004553">
    <property type="term" value="F:hydrolase activity, hydrolyzing O-glycosyl compounds"/>
    <property type="evidence" value="ECO:0007669"/>
    <property type="project" value="InterPro"/>
</dbReference>
<feature type="active site" description="Proton donor" evidence="4">
    <location>
        <position position="175"/>
    </location>
</feature>
<evidence type="ECO:0000256" key="6">
    <source>
        <dbReference type="RuleBase" id="RU361187"/>
    </source>
</evidence>
<keyword evidence="9" id="KW-1185">Reference proteome</keyword>
<dbReference type="OrthoDB" id="9801455at2"/>
<evidence type="ECO:0000313" key="9">
    <source>
        <dbReference type="Proteomes" id="UP000199659"/>
    </source>
</evidence>
<evidence type="ECO:0000313" key="8">
    <source>
        <dbReference type="EMBL" id="SFR98963.1"/>
    </source>
</evidence>
<dbReference type="STRING" id="37658.SAMN05661086_03081"/>
<keyword evidence="2 6" id="KW-0378">Hydrolase</keyword>
<dbReference type="InterPro" id="IPR023296">
    <property type="entry name" value="Glyco_hydro_beta-prop_sf"/>
</dbReference>
<dbReference type="EMBL" id="FOYZ01000014">
    <property type="protein sequence ID" value="SFR98963.1"/>
    <property type="molecule type" value="Genomic_DNA"/>
</dbReference>
<proteinExistence type="inferred from homology"/>
<name>A0A1I6L660_9FIRM</name>
<dbReference type="SUPFAM" id="SSF49899">
    <property type="entry name" value="Concanavalin A-like lectins/glucanases"/>
    <property type="match status" value="1"/>
</dbReference>
<organism evidence="8 9">
    <name type="scientific">Anaeromicropila populeti</name>
    <dbReference type="NCBI Taxonomy" id="37658"/>
    <lineage>
        <taxon>Bacteria</taxon>
        <taxon>Bacillati</taxon>
        <taxon>Bacillota</taxon>
        <taxon>Clostridia</taxon>
        <taxon>Lachnospirales</taxon>
        <taxon>Lachnospiraceae</taxon>
        <taxon>Anaeromicropila</taxon>
    </lineage>
</organism>